<comment type="function">
    <text evidence="8">Involved in maceration and soft-rotting of plant tissue.</text>
</comment>
<dbReference type="Proteomes" id="UP000646827">
    <property type="component" value="Unassembled WGS sequence"/>
</dbReference>
<comment type="caution">
    <text evidence="10">The sequence shown here is derived from an EMBL/GenBank/DDBJ whole genome shotgun (WGS) entry which is preliminary data.</text>
</comment>
<dbReference type="PROSITE" id="PS00503">
    <property type="entry name" value="PECTINESTERASE_2"/>
    <property type="match status" value="1"/>
</dbReference>
<proteinExistence type="inferred from homology"/>
<sequence>MLIIIKGNKIVIGLLLFCFGLLSTFVNITTAAVIAKTNNIITVSKQNKNADFDTITAALASVPDNKEEYEIEIDSGIYEEQLIIERSAPVIFRGKINNNNHDEIISKTSSYKDNTVTLAWNQSTGDAYAGKSDEDTSVVVVKTNGFRAYNINFNQTFGLGFDGPQAVAVTVDADQTVFDQCLFTSYQDTLFVGNTTWTGRQYYFKESYIAGAVDFIFGNSSTYFDKCIIASNGPGHISAQKRQFHYEDMKIPSAMIFNECQLITDWNTNGVDIKGKQDLGRPWRKYAKVIYMNPYIGDHIKPEGWGDWYSSTLGDYSNVEYLEFNNSGPGSWEMNVEARESVNYTRLIDYQKAKQYNLKEWYSSDLSWLV</sequence>
<organism evidence="10 11">
    <name type="scientific">Circinella minor</name>
    <dbReference type="NCBI Taxonomy" id="1195481"/>
    <lineage>
        <taxon>Eukaryota</taxon>
        <taxon>Fungi</taxon>
        <taxon>Fungi incertae sedis</taxon>
        <taxon>Mucoromycota</taxon>
        <taxon>Mucoromycotina</taxon>
        <taxon>Mucoromycetes</taxon>
        <taxon>Mucorales</taxon>
        <taxon>Lichtheimiaceae</taxon>
        <taxon>Circinella</taxon>
    </lineage>
</organism>
<comment type="catalytic activity">
    <reaction evidence="6 8">
        <text>[(1-&gt;4)-alpha-D-galacturonosyl methyl ester](n) + n H2O = [(1-&gt;4)-alpha-D-galacturonosyl](n) + n methanol + n H(+)</text>
        <dbReference type="Rhea" id="RHEA:22380"/>
        <dbReference type="Rhea" id="RHEA-COMP:14570"/>
        <dbReference type="Rhea" id="RHEA-COMP:14573"/>
        <dbReference type="ChEBI" id="CHEBI:15377"/>
        <dbReference type="ChEBI" id="CHEBI:15378"/>
        <dbReference type="ChEBI" id="CHEBI:17790"/>
        <dbReference type="ChEBI" id="CHEBI:140522"/>
        <dbReference type="ChEBI" id="CHEBI:140523"/>
        <dbReference type="EC" id="3.1.1.11"/>
    </reaction>
</comment>
<name>A0A8H7S046_9FUNG</name>
<feature type="domain" description="Pectinesterase catalytic" evidence="9">
    <location>
        <begin position="42"/>
        <end position="361"/>
    </location>
</feature>
<dbReference type="GO" id="GO:0045490">
    <property type="term" value="P:pectin catabolic process"/>
    <property type="evidence" value="ECO:0007669"/>
    <property type="project" value="UniProtKB-UniRule"/>
</dbReference>
<evidence type="ECO:0000256" key="5">
    <source>
        <dbReference type="ARBA" id="ARBA00023085"/>
    </source>
</evidence>
<protein>
    <recommendedName>
        <fullName evidence="3 8">Pectinesterase</fullName>
        <ecNumber evidence="3 8">3.1.1.11</ecNumber>
    </recommendedName>
</protein>
<accession>A0A8H7S046</accession>
<keyword evidence="4 8" id="KW-0378">Hydrolase</keyword>
<evidence type="ECO:0000256" key="6">
    <source>
        <dbReference type="ARBA" id="ARBA00047928"/>
    </source>
</evidence>
<evidence type="ECO:0000256" key="7">
    <source>
        <dbReference type="PROSITE-ProRule" id="PRU10040"/>
    </source>
</evidence>
<dbReference type="InterPro" id="IPR033131">
    <property type="entry name" value="Pectinesterase_Asp_AS"/>
</dbReference>
<evidence type="ECO:0000256" key="8">
    <source>
        <dbReference type="RuleBase" id="RU000589"/>
    </source>
</evidence>
<dbReference type="UniPathway" id="UPA00545">
    <property type="reaction ID" value="UER00823"/>
</dbReference>
<dbReference type="InterPro" id="IPR000070">
    <property type="entry name" value="Pectinesterase_cat"/>
</dbReference>
<evidence type="ECO:0000256" key="4">
    <source>
        <dbReference type="ARBA" id="ARBA00022801"/>
    </source>
</evidence>
<keyword evidence="8" id="KW-0964">Secreted</keyword>
<feature type="active site" evidence="7">
    <location>
        <position position="214"/>
    </location>
</feature>
<comment type="pathway">
    <text evidence="1 8">Glycan metabolism; pectin degradation; 2-dehydro-3-deoxy-D-gluconate from pectin: step 1/5.</text>
</comment>
<dbReference type="Gene3D" id="2.160.20.10">
    <property type="entry name" value="Single-stranded right-handed beta-helix, Pectin lyase-like"/>
    <property type="match status" value="1"/>
</dbReference>
<evidence type="ECO:0000259" key="9">
    <source>
        <dbReference type="Pfam" id="PF01095"/>
    </source>
</evidence>
<dbReference type="InterPro" id="IPR012334">
    <property type="entry name" value="Pectin_lyas_fold"/>
</dbReference>
<evidence type="ECO:0000256" key="1">
    <source>
        <dbReference type="ARBA" id="ARBA00005184"/>
    </source>
</evidence>
<dbReference type="PANTHER" id="PTHR31321">
    <property type="entry name" value="ACYL-COA THIOESTER HYDROLASE YBHC-RELATED"/>
    <property type="match status" value="1"/>
</dbReference>
<comment type="subcellular location">
    <subcellularLocation>
        <location evidence="8">Secreted</location>
    </subcellularLocation>
</comment>
<dbReference type="EMBL" id="JAEPRB010000152">
    <property type="protein sequence ID" value="KAG2220090.1"/>
    <property type="molecule type" value="Genomic_DNA"/>
</dbReference>
<keyword evidence="5 8" id="KW-0063">Aspartyl esterase</keyword>
<dbReference type="InterPro" id="IPR011050">
    <property type="entry name" value="Pectin_lyase_fold/virulence"/>
</dbReference>
<dbReference type="GO" id="GO:0042545">
    <property type="term" value="P:cell wall modification"/>
    <property type="evidence" value="ECO:0007669"/>
    <property type="project" value="UniProtKB-UniRule"/>
</dbReference>
<evidence type="ECO:0000256" key="3">
    <source>
        <dbReference type="ARBA" id="ARBA00013229"/>
    </source>
</evidence>
<dbReference type="GO" id="GO:0005576">
    <property type="term" value="C:extracellular region"/>
    <property type="evidence" value="ECO:0007669"/>
    <property type="project" value="UniProtKB-SubCell"/>
</dbReference>
<dbReference type="PANTHER" id="PTHR31321:SF57">
    <property type="entry name" value="PECTINESTERASE 53-RELATED"/>
    <property type="match status" value="1"/>
</dbReference>
<keyword evidence="8" id="KW-0961">Cell wall biogenesis/degradation</keyword>
<comment type="similarity">
    <text evidence="2">Belongs to the pectinesterase family.</text>
</comment>
<reference evidence="10 11" key="1">
    <citation type="submission" date="2020-12" db="EMBL/GenBank/DDBJ databases">
        <title>Metabolic potential, ecology and presence of endohyphal bacteria is reflected in genomic diversity of Mucoromycotina.</title>
        <authorList>
            <person name="Muszewska A."/>
            <person name="Okrasinska A."/>
            <person name="Steczkiewicz K."/>
            <person name="Drgas O."/>
            <person name="Orlowska M."/>
            <person name="Perlinska-Lenart U."/>
            <person name="Aleksandrzak-Piekarczyk T."/>
            <person name="Szatraj K."/>
            <person name="Zielenkiewicz U."/>
            <person name="Pilsyk S."/>
            <person name="Malc E."/>
            <person name="Mieczkowski P."/>
            <person name="Kruszewska J.S."/>
            <person name="Biernat P."/>
            <person name="Pawlowska J."/>
        </authorList>
    </citation>
    <scope>NUCLEOTIDE SEQUENCE [LARGE SCALE GENOMIC DNA]</scope>
    <source>
        <strain evidence="10 11">CBS 142.35</strain>
    </source>
</reference>
<evidence type="ECO:0000313" key="11">
    <source>
        <dbReference type="Proteomes" id="UP000646827"/>
    </source>
</evidence>
<evidence type="ECO:0000313" key="10">
    <source>
        <dbReference type="EMBL" id="KAG2220090.1"/>
    </source>
</evidence>
<dbReference type="GO" id="GO:0030599">
    <property type="term" value="F:pectinesterase activity"/>
    <property type="evidence" value="ECO:0007669"/>
    <property type="project" value="UniProtKB-UniRule"/>
</dbReference>
<evidence type="ECO:0000256" key="2">
    <source>
        <dbReference type="ARBA" id="ARBA00008891"/>
    </source>
</evidence>
<dbReference type="AlphaFoldDB" id="A0A8H7S046"/>
<gene>
    <name evidence="10" type="ORF">INT45_005851</name>
</gene>
<dbReference type="OrthoDB" id="1546079at2759"/>
<dbReference type="Pfam" id="PF01095">
    <property type="entry name" value="Pectinesterase"/>
    <property type="match status" value="1"/>
</dbReference>
<dbReference type="SUPFAM" id="SSF51126">
    <property type="entry name" value="Pectin lyase-like"/>
    <property type="match status" value="1"/>
</dbReference>
<keyword evidence="11" id="KW-1185">Reference proteome</keyword>
<dbReference type="EC" id="3.1.1.11" evidence="3 8"/>